<dbReference type="Pfam" id="PF13439">
    <property type="entry name" value="Glyco_transf_4"/>
    <property type="match status" value="1"/>
</dbReference>
<feature type="domain" description="Glycosyltransferase subfamily 4-like N-terminal" evidence="2">
    <location>
        <begin position="12"/>
        <end position="171"/>
    </location>
</feature>
<evidence type="ECO:0000313" key="4">
    <source>
        <dbReference type="Proteomes" id="UP000515450"/>
    </source>
</evidence>
<gene>
    <name evidence="3" type="ORF">HS960_19900</name>
</gene>
<accession>A0A7G5E701</accession>
<dbReference type="Gene3D" id="3.40.50.2000">
    <property type="entry name" value="Glycogen Phosphorylase B"/>
    <property type="match status" value="2"/>
</dbReference>
<sequence>MKILHVINSLDMGGAERLVVESIPFYQRHGLDVDLLVLKKTNSSFYQKFERKALGKFIALTKGSVYNPVLIFKIIPILKKYDIIHTHLFPALYWVVLARIFSRRRCKVVYTEHSTYNRRRDIFGLRYFDKWIYSFLNYIGCISEATYENLTNYLHSKSADIGVIYNGINLEEFTATNSISKFDFFDKNSFVLIQVSSFREQKDQQTLMRSLSLLPDDIKLLLVGDGTLRSFHEELAKELHIENKVKFLGNRSDVSDLLKYADVCILSSNHEGFGLAILEGMACGKPCIASDIPGLSEIVKGFGLVFKNGDYKALADLVIKLKEEAFYNMIAQRCLDRAKDFSIENMVSKYITIYHSLNEK</sequence>
<evidence type="ECO:0000259" key="2">
    <source>
        <dbReference type="Pfam" id="PF13439"/>
    </source>
</evidence>
<keyword evidence="4" id="KW-1185">Reference proteome</keyword>
<dbReference type="PANTHER" id="PTHR12526:SF630">
    <property type="entry name" value="GLYCOSYLTRANSFERASE"/>
    <property type="match status" value="1"/>
</dbReference>
<feature type="domain" description="Glycosyl transferase family 1" evidence="1">
    <location>
        <begin position="184"/>
        <end position="324"/>
    </location>
</feature>
<dbReference type="SUPFAM" id="SSF53756">
    <property type="entry name" value="UDP-Glycosyltransferase/glycogen phosphorylase"/>
    <property type="match status" value="1"/>
</dbReference>
<protein>
    <submittedName>
        <fullName evidence="3">Glycosyltransferase</fullName>
    </submittedName>
</protein>
<reference evidence="3 4" key="1">
    <citation type="journal article" date="2020" name="G3 (Bethesda)">
        <title>CeMbio - The Caenorhabditis elegans Microbiome Resource.</title>
        <authorList>
            <person name="Dirksen P."/>
            <person name="Assie A."/>
            <person name="Zimmermann J."/>
            <person name="Zhang F."/>
            <person name="Tietje A.M."/>
            <person name="Marsh S.A."/>
            <person name="Felix M.A."/>
            <person name="Shapira M."/>
            <person name="Kaleta C."/>
            <person name="Schulenburg H."/>
            <person name="Samuel B."/>
        </authorList>
    </citation>
    <scope>NUCLEOTIDE SEQUENCE [LARGE SCALE GENOMIC DNA]</scope>
    <source>
        <strain evidence="3 4">BIGb0170</strain>
    </source>
</reference>
<dbReference type="InterPro" id="IPR028098">
    <property type="entry name" value="Glyco_trans_4-like_N"/>
</dbReference>
<dbReference type="GO" id="GO:0016757">
    <property type="term" value="F:glycosyltransferase activity"/>
    <property type="evidence" value="ECO:0007669"/>
    <property type="project" value="InterPro"/>
</dbReference>
<proteinExistence type="predicted"/>
<dbReference type="Pfam" id="PF00534">
    <property type="entry name" value="Glycos_transf_1"/>
    <property type="match status" value="1"/>
</dbReference>
<organism evidence="3 4">
    <name type="scientific">Sphingobacterium paramultivorum</name>
    <dbReference type="NCBI Taxonomy" id="2886510"/>
    <lineage>
        <taxon>Bacteria</taxon>
        <taxon>Pseudomonadati</taxon>
        <taxon>Bacteroidota</taxon>
        <taxon>Sphingobacteriia</taxon>
        <taxon>Sphingobacteriales</taxon>
        <taxon>Sphingobacteriaceae</taxon>
        <taxon>Sphingobacterium</taxon>
    </lineage>
</organism>
<keyword evidence="3" id="KW-0808">Transferase</keyword>
<dbReference type="InterPro" id="IPR001296">
    <property type="entry name" value="Glyco_trans_1"/>
</dbReference>
<dbReference type="EMBL" id="CP058555">
    <property type="protein sequence ID" value="QMV69776.1"/>
    <property type="molecule type" value="Genomic_DNA"/>
</dbReference>
<evidence type="ECO:0000313" key="3">
    <source>
        <dbReference type="EMBL" id="QMV69776.1"/>
    </source>
</evidence>
<dbReference type="PANTHER" id="PTHR12526">
    <property type="entry name" value="GLYCOSYLTRANSFERASE"/>
    <property type="match status" value="1"/>
</dbReference>
<dbReference type="AlphaFoldDB" id="A0A7G5E701"/>
<dbReference type="RefSeq" id="WP_182330490.1">
    <property type="nucleotide sequence ID" value="NZ_CP058555.1"/>
</dbReference>
<name>A0A7G5E701_9SPHI</name>
<dbReference type="Proteomes" id="UP000515450">
    <property type="component" value="Chromosome"/>
</dbReference>
<evidence type="ECO:0000259" key="1">
    <source>
        <dbReference type="Pfam" id="PF00534"/>
    </source>
</evidence>